<accession>A0AAD9Q3F5</accession>
<dbReference type="Proteomes" id="UP001249851">
    <property type="component" value="Unassembled WGS sequence"/>
</dbReference>
<organism evidence="1 2">
    <name type="scientific">Acropora cervicornis</name>
    <name type="common">Staghorn coral</name>
    <dbReference type="NCBI Taxonomy" id="6130"/>
    <lineage>
        <taxon>Eukaryota</taxon>
        <taxon>Metazoa</taxon>
        <taxon>Cnidaria</taxon>
        <taxon>Anthozoa</taxon>
        <taxon>Hexacorallia</taxon>
        <taxon>Scleractinia</taxon>
        <taxon>Astrocoeniina</taxon>
        <taxon>Acroporidae</taxon>
        <taxon>Acropora</taxon>
    </lineage>
</organism>
<keyword evidence="2" id="KW-1185">Reference proteome</keyword>
<comment type="caution">
    <text evidence="1">The sequence shown here is derived from an EMBL/GenBank/DDBJ whole genome shotgun (WGS) entry which is preliminary data.</text>
</comment>
<dbReference type="AlphaFoldDB" id="A0AAD9Q3F5"/>
<dbReference type="EMBL" id="JARQWQ010000072">
    <property type="protein sequence ID" value="KAK2554018.1"/>
    <property type="molecule type" value="Genomic_DNA"/>
</dbReference>
<name>A0AAD9Q3F5_ACRCE</name>
<evidence type="ECO:0000313" key="2">
    <source>
        <dbReference type="Proteomes" id="UP001249851"/>
    </source>
</evidence>
<evidence type="ECO:0000313" key="1">
    <source>
        <dbReference type="EMBL" id="KAK2554018.1"/>
    </source>
</evidence>
<gene>
    <name evidence="1" type="ORF">P5673_024354</name>
</gene>
<protein>
    <submittedName>
        <fullName evidence="1">Uncharacterized protein</fullName>
    </submittedName>
</protein>
<sequence>MAENLRLSTGELLNQIGVLAFLNGGEEGKTLYNAFVAGQVCYEVYKRLTLSQTDVLRAETILRISNYVKNNPRASQAQLKSEVEKEIQLFAQKVADLEGMNP</sequence>
<reference evidence="1" key="2">
    <citation type="journal article" date="2023" name="Science">
        <title>Genomic signatures of disease resistance in endangered staghorn corals.</title>
        <authorList>
            <person name="Vollmer S.V."/>
            <person name="Selwyn J.D."/>
            <person name="Despard B.A."/>
            <person name="Roesel C.L."/>
        </authorList>
    </citation>
    <scope>NUCLEOTIDE SEQUENCE</scope>
    <source>
        <strain evidence="1">K2</strain>
    </source>
</reference>
<reference evidence="1" key="1">
    <citation type="journal article" date="2023" name="G3 (Bethesda)">
        <title>Whole genome assembly and annotation of the endangered Caribbean coral Acropora cervicornis.</title>
        <authorList>
            <person name="Selwyn J.D."/>
            <person name="Vollmer S.V."/>
        </authorList>
    </citation>
    <scope>NUCLEOTIDE SEQUENCE</scope>
    <source>
        <strain evidence="1">K2</strain>
    </source>
</reference>
<proteinExistence type="predicted"/>